<dbReference type="AlphaFoldDB" id="A0A3R5X0R6"/>
<dbReference type="Pfam" id="PF06835">
    <property type="entry name" value="LptC"/>
    <property type="match status" value="1"/>
</dbReference>
<name>A0A3R5X0R6_ORNRH</name>
<dbReference type="InterPro" id="IPR026265">
    <property type="entry name" value="LptC"/>
</dbReference>
<protein>
    <submittedName>
        <fullName evidence="2">LPS export ABC transporter periplasmic protein LptC</fullName>
    </submittedName>
</protein>
<dbReference type="Gene3D" id="2.60.450.10">
    <property type="entry name" value="Lipopolysaccharide (LPS) transport protein A like domain"/>
    <property type="match status" value="1"/>
</dbReference>
<dbReference type="PROSITE" id="PS51257">
    <property type="entry name" value="PROKAR_LIPOPROTEIN"/>
    <property type="match status" value="1"/>
</dbReference>
<dbReference type="OrthoDB" id="9812080at2"/>
<dbReference type="NCBIfam" id="TIGR04409">
    <property type="entry name" value="LptC_YrbK"/>
    <property type="match status" value="1"/>
</dbReference>
<gene>
    <name evidence="2" type="primary">lptC</name>
    <name evidence="2" type="ORF">EQP59_10240</name>
</gene>
<feature type="region of interest" description="Disordered" evidence="1">
    <location>
        <begin position="184"/>
        <end position="220"/>
    </location>
</feature>
<dbReference type="GO" id="GO:0005886">
    <property type="term" value="C:plasma membrane"/>
    <property type="evidence" value="ECO:0007669"/>
    <property type="project" value="InterPro"/>
</dbReference>
<evidence type="ECO:0000256" key="1">
    <source>
        <dbReference type="SAM" id="MobiDB-lite"/>
    </source>
</evidence>
<dbReference type="InterPro" id="IPR010664">
    <property type="entry name" value="LipoPS_assembly_LptC-rel"/>
</dbReference>
<evidence type="ECO:0000313" key="2">
    <source>
        <dbReference type="EMBL" id="QAR31690.1"/>
    </source>
</evidence>
<dbReference type="RefSeq" id="WP_128502130.1">
    <property type="nucleotide sequence ID" value="NZ_CP035107.1"/>
</dbReference>
<evidence type="ECO:0000313" key="3">
    <source>
        <dbReference type="Proteomes" id="UP000287701"/>
    </source>
</evidence>
<dbReference type="GO" id="GO:0015221">
    <property type="term" value="F:lipopolysaccharide transmembrane transporter activity"/>
    <property type="evidence" value="ECO:0007669"/>
    <property type="project" value="InterPro"/>
</dbReference>
<sequence length="220" mass="25303">MRQLELSFKSHKKAALCIGAALLFFSCEESKTDDLGKINRNFADRTTINAHVIHKDSGVVRLDLKTPLIEEYTLIDSPYTLMRKGLDLTFYNQKLEPNFLRADWAKIQQKTKFYEGKGNVVMINNDGDTLKTQKIFWDSQNRKIYTHDTVTIARADGTRIISENGLEGSEDFKQFTFFKNHGEINADQKNQKKTTQSPVSRQVIDKNILPLEPKTKEIQD</sequence>
<dbReference type="EMBL" id="CP035107">
    <property type="protein sequence ID" value="QAR31690.1"/>
    <property type="molecule type" value="Genomic_DNA"/>
</dbReference>
<proteinExistence type="predicted"/>
<accession>A0A3R5X0R6</accession>
<organism evidence="2 3">
    <name type="scientific">Ornithobacterium rhinotracheale</name>
    <dbReference type="NCBI Taxonomy" id="28251"/>
    <lineage>
        <taxon>Bacteria</taxon>
        <taxon>Pseudomonadati</taxon>
        <taxon>Bacteroidota</taxon>
        <taxon>Flavobacteriia</taxon>
        <taxon>Flavobacteriales</taxon>
        <taxon>Weeksellaceae</taxon>
        <taxon>Ornithobacterium</taxon>
    </lineage>
</organism>
<dbReference type="Proteomes" id="UP000287701">
    <property type="component" value="Chromosome"/>
</dbReference>
<reference evidence="2 3" key="1">
    <citation type="submission" date="2019-01" db="EMBL/GenBank/DDBJ databases">
        <title>Whole Genome of Ornithobacterium rhinotracheale FARPER-174b.</title>
        <authorList>
            <person name="Tataje-Lavanda L.A."/>
            <person name="Montalvan A."/>
            <person name="Montesinos R."/>
            <person name="Zimic M."/>
            <person name="Fernandez-Sanchez M."/>
            <person name="Fernandez-Diaz M."/>
        </authorList>
    </citation>
    <scope>NUCLEOTIDE SEQUENCE [LARGE SCALE GENOMIC DNA]</scope>
    <source>
        <strain evidence="2 3">FARPER-174b</strain>
    </source>
</reference>